<dbReference type="InterPro" id="IPR026211">
    <property type="entry name" value="GIGANTEA"/>
</dbReference>
<protein>
    <submittedName>
        <fullName evidence="1">Uncharacterized protein</fullName>
    </submittedName>
</protein>
<name>A0A5J6YEH7_9POAL</name>
<dbReference type="GO" id="GO:0048586">
    <property type="term" value="P:regulation of long-day photoperiodism, flowering"/>
    <property type="evidence" value="ECO:0007669"/>
    <property type="project" value="TreeGrafter"/>
</dbReference>
<reference evidence="1" key="1">
    <citation type="submission" date="2018-11" db="EMBL/GenBank/DDBJ databases">
        <title>Complete mitochondrial genome sequencing and phylogenetic Analysis of Cynodon dactylon Cynodon transvaalensis.</title>
        <authorList>
            <person name="Huang S."/>
            <person name="Shi Y."/>
            <person name="Jiang S."/>
            <person name="Zhou X."/>
            <person name="Liang J."/>
        </authorList>
    </citation>
    <scope>NUCLEOTIDE SEQUENCE</scope>
</reference>
<gene>
    <name evidence="1" type="primary">ORF191</name>
</gene>
<accession>A0A5J6YEH7</accession>
<dbReference type="PANTHER" id="PTHR36319:SF1">
    <property type="entry name" value="PROTEIN GIGANTEA"/>
    <property type="match status" value="1"/>
</dbReference>
<dbReference type="PANTHER" id="PTHR36319">
    <property type="entry name" value="PROTEIN GIGANTEA"/>
    <property type="match status" value="1"/>
</dbReference>
<dbReference type="GO" id="GO:0005634">
    <property type="term" value="C:nucleus"/>
    <property type="evidence" value="ECO:0007669"/>
    <property type="project" value="TreeGrafter"/>
</dbReference>
<proteinExistence type="predicted"/>
<sequence>MLVYFNKNKTFRTGQISLYLIHAPPSKCQFKSEQLEAPASEAGIDATAQGIASMLCAHGPEVEWLICTIWEARPSPSQFLRNRLTRNRRGNSTSTPHSFPVPILSPLKSLPVPPAWQPVRSMPHKNLCGDGRSLRRTLPIEAPTEHSKKSKGSMWSTTKNLPVAELRTMINSLSLESSASMALLDCSFLC</sequence>
<dbReference type="GO" id="GO:0042752">
    <property type="term" value="P:regulation of circadian rhythm"/>
    <property type="evidence" value="ECO:0007669"/>
    <property type="project" value="TreeGrafter"/>
</dbReference>
<dbReference type="AlphaFoldDB" id="A0A5J6YEH7"/>
<geneLocation type="mitochondrion" evidence="1"/>
<dbReference type="EMBL" id="MK175054">
    <property type="protein sequence ID" value="QFO90894.1"/>
    <property type="molecule type" value="Genomic_DNA"/>
</dbReference>
<evidence type="ECO:0000313" key="1">
    <source>
        <dbReference type="EMBL" id="QFO90894.1"/>
    </source>
</evidence>
<organism evidence="1">
    <name type="scientific">Cynodon dactylon x Cynodon transvaalensis</name>
    <dbReference type="NCBI Taxonomy" id="1920021"/>
    <lineage>
        <taxon>Eukaryota</taxon>
        <taxon>Viridiplantae</taxon>
        <taxon>Streptophyta</taxon>
        <taxon>Embryophyta</taxon>
        <taxon>Tracheophyta</taxon>
        <taxon>Spermatophyta</taxon>
        <taxon>Magnoliopsida</taxon>
        <taxon>Liliopsida</taxon>
        <taxon>Poales</taxon>
        <taxon>Poaceae</taxon>
        <taxon>PACMAD clade</taxon>
        <taxon>Chloridoideae</taxon>
        <taxon>Cynodonteae</taxon>
        <taxon>Eleusininae</taxon>
        <taxon>Cynodon</taxon>
    </lineage>
</organism>
<keyword evidence="1" id="KW-0496">Mitochondrion</keyword>
<dbReference type="GO" id="GO:0006950">
    <property type="term" value="P:response to stress"/>
    <property type="evidence" value="ECO:0007669"/>
    <property type="project" value="TreeGrafter"/>
</dbReference>